<gene>
    <name evidence="2" type="ORF">K470DRAFT_255808</name>
</gene>
<proteinExistence type="predicted"/>
<dbReference type="Proteomes" id="UP000799421">
    <property type="component" value="Unassembled WGS sequence"/>
</dbReference>
<name>A0A6A7C569_9PEZI</name>
<sequence length="136" mass="14344">MNHSAIVLLCIVLAAALMAIVGAFMWLYNRGDSSSSANNHASMSNWWKHGYGGSVDTERGPAQNEYMRHVRERNSMILQGAAGGARGGGGYNGGHAYSGPGSRDSYAAASAGAYGGKGGFYERRDNHSGSTVQYGY</sequence>
<keyword evidence="1" id="KW-1133">Transmembrane helix</keyword>
<organism evidence="2 3">
    <name type="scientific">Piedraia hortae CBS 480.64</name>
    <dbReference type="NCBI Taxonomy" id="1314780"/>
    <lineage>
        <taxon>Eukaryota</taxon>
        <taxon>Fungi</taxon>
        <taxon>Dikarya</taxon>
        <taxon>Ascomycota</taxon>
        <taxon>Pezizomycotina</taxon>
        <taxon>Dothideomycetes</taxon>
        <taxon>Dothideomycetidae</taxon>
        <taxon>Capnodiales</taxon>
        <taxon>Piedraiaceae</taxon>
        <taxon>Piedraia</taxon>
    </lineage>
</organism>
<keyword evidence="3" id="KW-1185">Reference proteome</keyword>
<evidence type="ECO:0000313" key="3">
    <source>
        <dbReference type="Proteomes" id="UP000799421"/>
    </source>
</evidence>
<reference evidence="2" key="1">
    <citation type="journal article" date="2020" name="Stud. Mycol.">
        <title>101 Dothideomycetes genomes: a test case for predicting lifestyles and emergence of pathogens.</title>
        <authorList>
            <person name="Haridas S."/>
            <person name="Albert R."/>
            <person name="Binder M."/>
            <person name="Bloem J."/>
            <person name="Labutti K."/>
            <person name="Salamov A."/>
            <person name="Andreopoulos B."/>
            <person name="Baker S."/>
            <person name="Barry K."/>
            <person name="Bills G."/>
            <person name="Bluhm B."/>
            <person name="Cannon C."/>
            <person name="Castanera R."/>
            <person name="Culley D."/>
            <person name="Daum C."/>
            <person name="Ezra D."/>
            <person name="Gonzalez J."/>
            <person name="Henrissat B."/>
            <person name="Kuo A."/>
            <person name="Liang C."/>
            <person name="Lipzen A."/>
            <person name="Lutzoni F."/>
            <person name="Magnuson J."/>
            <person name="Mondo S."/>
            <person name="Nolan M."/>
            <person name="Ohm R."/>
            <person name="Pangilinan J."/>
            <person name="Park H.-J."/>
            <person name="Ramirez L."/>
            <person name="Alfaro M."/>
            <person name="Sun H."/>
            <person name="Tritt A."/>
            <person name="Yoshinaga Y."/>
            <person name="Zwiers L.-H."/>
            <person name="Turgeon B."/>
            <person name="Goodwin S."/>
            <person name="Spatafora J."/>
            <person name="Crous P."/>
            <person name="Grigoriev I."/>
        </authorList>
    </citation>
    <scope>NUCLEOTIDE SEQUENCE</scope>
    <source>
        <strain evidence="2">CBS 480.64</strain>
    </source>
</reference>
<dbReference type="AlphaFoldDB" id="A0A6A7C569"/>
<keyword evidence="1" id="KW-0472">Membrane</keyword>
<evidence type="ECO:0000256" key="1">
    <source>
        <dbReference type="SAM" id="Phobius"/>
    </source>
</evidence>
<protein>
    <submittedName>
        <fullName evidence="2">Uncharacterized protein</fullName>
    </submittedName>
</protein>
<evidence type="ECO:0000313" key="2">
    <source>
        <dbReference type="EMBL" id="KAF2862523.1"/>
    </source>
</evidence>
<dbReference type="EMBL" id="MU005965">
    <property type="protein sequence ID" value="KAF2862523.1"/>
    <property type="molecule type" value="Genomic_DNA"/>
</dbReference>
<feature type="transmembrane region" description="Helical" evidence="1">
    <location>
        <begin position="6"/>
        <end position="28"/>
    </location>
</feature>
<keyword evidence="1" id="KW-0812">Transmembrane</keyword>
<accession>A0A6A7C569</accession>